<feature type="domain" description="DUF3152" evidence="3">
    <location>
        <begin position="117"/>
        <end position="325"/>
    </location>
</feature>
<dbReference type="Pfam" id="PF11350">
    <property type="entry name" value="DUF3152"/>
    <property type="match status" value="1"/>
</dbReference>
<feature type="transmembrane region" description="Helical" evidence="2">
    <location>
        <begin position="32"/>
        <end position="51"/>
    </location>
</feature>
<dbReference type="RefSeq" id="WP_185175473.1">
    <property type="nucleotide sequence ID" value="NZ_CP059404.1"/>
</dbReference>
<sequence>MSPQHRPPRTSFAVPRNHSGSEALRRFAEEYGWWRVVAIPLLAVLTVWLLVDIARSDDIIPTGTSAAATSAAEAGDVGEGTPDDGAGDQPAHEVTGPDPNNTNGGESSVSAAAAKELPAGGAYTEKGDGTYRAVGTPGQEVGKGAEKTVRYAIEIENGVDTSAYGGDDAFAKIVDATLADPRGWIEDERYKFVHVSSEDNPDTTFQLTSVGTTAELCGSQIDMETSCHTGITGKSTVIINESRWVRGAHPFEGDVGNYRQYLVNHEFGHAIGYSEHQPCTHNGGLAPVMMQQTLSLSNRELKQLSPEEVYPDNSDVCEPNPWPYPNPQTTDVAQPKQAR</sequence>
<dbReference type="SUPFAM" id="SSF55486">
    <property type="entry name" value="Metalloproteases ('zincins'), catalytic domain"/>
    <property type="match status" value="1"/>
</dbReference>
<keyword evidence="2" id="KW-1133">Transmembrane helix</keyword>
<keyword evidence="5" id="KW-1185">Reference proteome</keyword>
<feature type="compositionally biased region" description="Polar residues" evidence="1">
    <location>
        <begin position="98"/>
        <end position="110"/>
    </location>
</feature>
<dbReference type="InterPro" id="IPR022603">
    <property type="entry name" value="DUF3152"/>
</dbReference>
<evidence type="ECO:0000313" key="5">
    <source>
        <dbReference type="Proteomes" id="UP000515743"/>
    </source>
</evidence>
<keyword evidence="2" id="KW-0472">Membrane</keyword>
<gene>
    <name evidence="4" type="ORF">H0194_08400</name>
</gene>
<protein>
    <submittedName>
        <fullName evidence="4">DUF3152 domain-containing protein</fullName>
    </submittedName>
</protein>
<keyword evidence="2" id="KW-0812">Transmembrane</keyword>
<evidence type="ECO:0000256" key="1">
    <source>
        <dbReference type="SAM" id="MobiDB-lite"/>
    </source>
</evidence>
<dbReference type="KEGG" id="cik:H0194_08400"/>
<organism evidence="4 5">
    <name type="scientific">Corynebacterium incognita</name>
    <dbReference type="NCBI Taxonomy" id="2754725"/>
    <lineage>
        <taxon>Bacteria</taxon>
        <taxon>Bacillati</taxon>
        <taxon>Actinomycetota</taxon>
        <taxon>Actinomycetes</taxon>
        <taxon>Mycobacteriales</taxon>
        <taxon>Corynebacteriaceae</taxon>
        <taxon>Corynebacterium</taxon>
    </lineage>
</organism>
<feature type="compositionally biased region" description="Low complexity" evidence="1">
    <location>
        <begin position="65"/>
        <end position="75"/>
    </location>
</feature>
<feature type="region of interest" description="Disordered" evidence="1">
    <location>
        <begin position="65"/>
        <end position="111"/>
    </location>
</feature>
<dbReference type="AlphaFoldDB" id="A0A7G7CNC1"/>
<dbReference type="Proteomes" id="UP000515743">
    <property type="component" value="Chromosome"/>
</dbReference>
<evidence type="ECO:0000313" key="4">
    <source>
        <dbReference type="EMBL" id="QNE89087.1"/>
    </source>
</evidence>
<reference evidence="4 5" key="1">
    <citation type="submission" date="2020-07" db="EMBL/GenBank/DDBJ databases">
        <title>Complete genome and description of Corynebacterium incognita strain Marseille-Q3630 sp. nov.</title>
        <authorList>
            <person name="Boxberger M."/>
        </authorList>
    </citation>
    <scope>NUCLEOTIDE SEQUENCE [LARGE SCALE GENOMIC DNA]</scope>
    <source>
        <strain evidence="4 5">Marseille-Q3630</strain>
    </source>
</reference>
<dbReference type="EMBL" id="CP059404">
    <property type="protein sequence ID" value="QNE89087.1"/>
    <property type="molecule type" value="Genomic_DNA"/>
</dbReference>
<feature type="region of interest" description="Disordered" evidence="1">
    <location>
        <begin position="304"/>
        <end position="339"/>
    </location>
</feature>
<proteinExistence type="predicted"/>
<evidence type="ECO:0000256" key="2">
    <source>
        <dbReference type="SAM" id="Phobius"/>
    </source>
</evidence>
<evidence type="ECO:0000259" key="3">
    <source>
        <dbReference type="Pfam" id="PF11350"/>
    </source>
</evidence>
<name>A0A7G7CNC1_9CORY</name>
<accession>A0A7G7CNC1</accession>